<organism evidence="2 3">
    <name type="scientific">Protopolystoma xenopodis</name>
    <dbReference type="NCBI Taxonomy" id="117903"/>
    <lineage>
        <taxon>Eukaryota</taxon>
        <taxon>Metazoa</taxon>
        <taxon>Spiralia</taxon>
        <taxon>Lophotrochozoa</taxon>
        <taxon>Platyhelminthes</taxon>
        <taxon>Monogenea</taxon>
        <taxon>Polyopisthocotylea</taxon>
        <taxon>Polystomatidea</taxon>
        <taxon>Polystomatidae</taxon>
        <taxon>Protopolystoma</taxon>
    </lineage>
</organism>
<accession>A0A3S5AMR2</accession>
<evidence type="ECO:0000256" key="1">
    <source>
        <dbReference type="SAM" id="MobiDB-lite"/>
    </source>
</evidence>
<protein>
    <submittedName>
        <fullName evidence="2">Uncharacterized protein</fullName>
    </submittedName>
</protein>
<dbReference type="AlphaFoldDB" id="A0A3S5AMR2"/>
<feature type="region of interest" description="Disordered" evidence="1">
    <location>
        <begin position="58"/>
        <end position="81"/>
    </location>
</feature>
<comment type="caution">
    <text evidence="2">The sequence shown here is derived from an EMBL/GenBank/DDBJ whole genome shotgun (WGS) entry which is preliminary data.</text>
</comment>
<evidence type="ECO:0000313" key="2">
    <source>
        <dbReference type="EMBL" id="VEL27626.1"/>
    </source>
</evidence>
<dbReference type="Proteomes" id="UP000784294">
    <property type="component" value="Unassembled WGS sequence"/>
</dbReference>
<proteinExistence type="predicted"/>
<evidence type="ECO:0000313" key="3">
    <source>
        <dbReference type="Proteomes" id="UP000784294"/>
    </source>
</evidence>
<gene>
    <name evidence="2" type="ORF">PXEA_LOCUS21066</name>
</gene>
<keyword evidence="3" id="KW-1185">Reference proteome</keyword>
<sequence>MLLLPLRDDFFRLLILCGVICLTVFPSARISIPNAILRPTAFSEFSGWRAFTNSRRQLRPLKPHSPTSGLRDDAEASTFIE</sequence>
<name>A0A3S5AMR2_9PLAT</name>
<dbReference type="EMBL" id="CAAALY010088573">
    <property type="protein sequence ID" value="VEL27626.1"/>
    <property type="molecule type" value="Genomic_DNA"/>
</dbReference>
<reference evidence="2" key="1">
    <citation type="submission" date="2018-11" db="EMBL/GenBank/DDBJ databases">
        <authorList>
            <consortium name="Pathogen Informatics"/>
        </authorList>
    </citation>
    <scope>NUCLEOTIDE SEQUENCE</scope>
</reference>